<keyword evidence="3" id="KW-1185">Reference proteome</keyword>
<dbReference type="Proteomes" id="UP000664169">
    <property type="component" value="Unassembled WGS sequence"/>
</dbReference>
<dbReference type="EMBL" id="CAJPDQ010000005">
    <property type="protein sequence ID" value="CAF9909377.1"/>
    <property type="molecule type" value="Genomic_DNA"/>
</dbReference>
<evidence type="ECO:0000256" key="1">
    <source>
        <dbReference type="SAM" id="MobiDB-lite"/>
    </source>
</evidence>
<gene>
    <name evidence="2" type="ORF">GOMPHAMPRED_006732</name>
</gene>
<evidence type="ECO:0000313" key="2">
    <source>
        <dbReference type="EMBL" id="CAF9909377.1"/>
    </source>
</evidence>
<organism evidence="2 3">
    <name type="scientific">Gomphillus americanus</name>
    <dbReference type="NCBI Taxonomy" id="1940652"/>
    <lineage>
        <taxon>Eukaryota</taxon>
        <taxon>Fungi</taxon>
        <taxon>Dikarya</taxon>
        <taxon>Ascomycota</taxon>
        <taxon>Pezizomycotina</taxon>
        <taxon>Lecanoromycetes</taxon>
        <taxon>OSLEUM clade</taxon>
        <taxon>Ostropomycetidae</taxon>
        <taxon>Ostropales</taxon>
        <taxon>Graphidaceae</taxon>
        <taxon>Gomphilloideae</taxon>
        <taxon>Gomphillus</taxon>
    </lineage>
</organism>
<dbReference type="OrthoDB" id="2099276at2759"/>
<reference evidence="2" key="1">
    <citation type="submission" date="2021-03" db="EMBL/GenBank/DDBJ databases">
        <authorList>
            <person name="Tagirdzhanova G."/>
        </authorList>
    </citation>
    <scope>NUCLEOTIDE SEQUENCE</scope>
</reference>
<sequence length="246" mass="27818">MLQSRDQRLHALAQTGLVRKWKTDDWWDGLTIRSGQIEPPGPHGWTTPFPFELLGSANNTDLTEEVWETVLGRNRIILQGDLSKCLAFLQDHSGSVKHIKALDIQFNQEDTIKHWSHGSSKKVWQQISNFIATKLSLGHLDLSLDAGPTYESYKEMGADEEDLDFLPKIYKDIVDVLAEALAGKAPKSFTIYWVAFFHMEAEGEKQIMGKDYDSIKSGKIPHTRRSAYFPHGAPTKDLENPDGLQL</sequence>
<dbReference type="AlphaFoldDB" id="A0A8H3ESB9"/>
<comment type="caution">
    <text evidence="2">The sequence shown here is derived from an EMBL/GenBank/DDBJ whole genome shotgun (WGS) entry which is preliminary data.</text>
</comment>
<feature type="region of interest" description="Disordered" evidence="1">
    <location>
        <begin position="225"/>
        <end position="246"/>
    </location>
</feature>
<protein>
    <submittedName>
        <fullName evidence="2">Uncharacterized protein</fullName>
    </submittedName>
</protein>
<name>A0A8H3ESB9_9LECA</name>
<accession>A0A8H3ESB9</accession>
<evidence type="ECO:0000313" key="3">
    <source>
        <dbReference type="Proteomes" id="UP000664169"/>
    </source>
</evidence>
<proteinExistence type="predicted"/>